<feature type="domain" description="SecA family profile" evidence="14">
    <location>
        <begin position="2559"/>
        <end position="3204"/>
    </location>
</feature>
<evidence type="ECO:0000256" key="5">
    <source>
        <dbReference type="ARBA" id="ARBA00022741"/>
    </source>
</evidence>
<dbReference type="GO" id="GO:0017038">
    <property type="term" value="P:protein import"/>
    <property type="evidence" value="ECO:0007669"/>
    <property type="project" value="InterPro"/>
</dbReference>
<dbReference type="InterPro" id="IPR027417">
    <property type="entry name" value="P-loop_NTPase"/>
</dbReference>
<keyword evidence="10" id="KW-0472">Membrane</keyword>
<dbReference type="KEGG" id="lha:LHA_0617"/>
<feature type="compositionally biased region" description="Basic and acidic residues" evidence="12">
    <location>
        <begin position="2261"/>
        <end position="2270"/>
    </location>
</feature>
<evidence type="ECO:0000313" key="16">
    <source>
        <dbReference type="Proteomes" id="UP000032803"/>
    </source>
</evidence>
<evidence type="ECO:0000256" key="4">
    <source>
        <dbReference type="ARBA" id="ARBA00022519"/>
    </source>
</evidence>
<evidence type="ECO:0000256" key="3">
    <source>
        <dbReference type="ARBA" id="ARBA00022490"/>
    </source>
</evidence>
<dbReference type="SUPFAM" id="SSF52540">
    <property type="entry name" value="P-loop containing nucleoside triphosphate hydrolases"/>
    <property type="match status" value="2"/>
</dbReference>
<dbReference type="OrthoDB" id="5630235at2"/>
<dbReference type="InterPro" id="IPR000185">
    <property type="entry name" value="SecA"/>
</dbReference>
<keyword evidence="3" id="KW-0963">Cytoplasm</keyword>
<organism evidence="15 16">
    <name type="scientific">Legionella hackeliae</name>
    <dbReference type="NCBI Taxonomy" id="449"/>
    <lineage>
        <taxon>Bacteria</taxon>
        <taxon>Pseudomonadati</taxon>
        <taxon>Pseudomonadota</taxon>
        <taxon>Gammaproteobacteria</taxon>
        <taxon>Legionellales</taxon>
        <taxon>Legionellaceae</taxon>
        <taxon>Legionella</taxon>
    </lineage>
</organism>
<proteinExistence type="predicted"/>
<dbReference type="Pfam" id="PF07517">
    <property type="entry name" value="SecA_DEAD"/>
    <property type="match status" value="1"/>
</dbReference>
<dbReference type="GO" id="GO:0006886">
    <property type="term" value="P:intracellular protein transport"/>
    <property type="evidence" value="ECO:0007669"/>
    <property type="project" value="InterPro"/>
</dbReference>
<dbReference type="Proteomes" id="UP000032803">
    <property type="component" value="Chromosome I"/>
</dbReference>
<evidence type="ECO:0000256" key="6">
    <source>
        <dbReference type="ARBA" id="ARBA00022840"/>
    </source>
</evidence>
<dbReference type="PANTHER" id="PTHR30612">
    <property type="entry name" value="SECA INNER MEMBRANE COMPONENT OF SEC PROTEIN SECRETION SYSTEM"/>
    <property type="match status" value="1"/>
</dbReference>
<keyword evidence="7" id="KW-0653">Protein transport</keyword>
<dbReference type="Pfam" id="PF21090">
    <property type="entry name" value="P-loop_SecA"/>
    <property type="match status" value="1"/>
</dbReference>
<gene>
    <name evidence="15" type="ORF">LHA_0617</name>
</gene>
<dbReference type="InterPro" id="IPR044722">
    <property type="entry name" value="SecA_SF2_C"/>
</dbReference>
<evidence type="ECO:0000256" key="8">
    <source>
        <dbReference type="ARBA" id="ARBA00022967"/>
    </source>
</evidence>
<dbReference type="EMBL" id="LN681225">
    <property type="protein sequence ID" value="CEK09707.1"/>
    <property type="molecule type" value="Genomic_DNA"/>
</dbReference>
<evidence type="ECO:0000256" key="1">
    <source>
        <dbReference type="ARBA" id="ARBA00022448"/>
    </source>
</evidence>
<dbReference type="PROSITE" id="PS51196">
    <property type="entry name" value="SECA_MOTOR_DEAD"/>
    <property type="match status" value="1"/>
</dbReference>
<evidence type="ECO:0000259" key="14">
    <source>
        <dbReference type="PROSITE" id="PS51196"/>
    </source>
</evidence>
<keyword evidence="1" id="KW-0813">Transport</keyword>
<reference evidence="16" key="1">
    <citation type="submission" date="2014-09" db="EMBL/GenBank/DDBJ databases">
        <authorList>
            <person name="Gomez-Valero L."/>
        </authorList>
    </citation>
    <scope>NUCLEOTIDE SEQUENCE [LARGE SCALE GENOMIC DNA]</scope>
    <source>
        <strain evidence="16">ATCC35250</strain>
    </source>
</reference>
<protein>
    <submittedName>
        <fullName evidence="15">Uncharacterized protein</fullName>
    </submittedName>
</protein>
<dbReference type="InterPro" id="IPR014018">
    <property type="entry name" value="SecA_motor_DEAD"/>
</dbReference>
<keyword evidence="5" id="KW-0547">Nucleotide-binding</keyword>
<keyword evidence="6" id="KW-0067">ATP-binding</keyword>
<feature type="region of interest" description="Disordered" evidence="12">
    <location>
        <begin position="3480"/>
        <end position="3536"/>
    </location>
</feature>
<dbReference type="RefSeq" id="WP_045105192.1">
    <property type="nucleotide sequence ID" value="NZ_LN681225.1"/>
</dbReference>
<feature type="compositionally biased region" description="Polar residues" evidence="12">
    <location>
        <begin position="3519"/>
        <end position="3536"/>
    </location>
</feature>
<sequence length="3536" mass="400113">MNPDKKQQQQLFTDYIEELYKAAQEPKPEKESLRKRYATAFKEAIQFLEKNVDTEVFNLAAMGSEVEATRLAQQKYITLFHRFLDQTIDTSHEPVRFNKEFAFGIKAYLLDPELKIKDRVLVYEAPNQLGIREKYTRGILNGKHWVTDLDLKRMLEAMGLDQKVSIVPLSIQSIAATLDLAKKDIEAKRTEKTIEVTTETGTHYIIPLIINCGDSHWISARVFYSPTSGEVSYQIEDSVGLSQETRKKYQETIEAAIDSQDSFHPAFKERTLVTEEGHHVPASSITGNHSQTDSYSCGYRALHALLQNADVRGNNLQASSYASLDKTNSETLVKHFFQIQLESFNIPVDIYNIFAKHQQFKKPLVKDAELVTVDDIELQRFIEKLEAAPVQQTIISEAVTKGIGSYSAGQELLSFPIGAKSDDLDAIQYEHFFTELSNDVFKTASIVPVLRLSHADSEALKGLNSFVAVSDSAIPFRTLQINVDIGEKETEGFVRHLELALKNLSRQNLVRLTIDDPQGRLQEKDYKQLKDFVVKEKIAIKIDLPEQFKAHNLQRQFDAATAINLREKNSETLVTSLSKEKLVAKEKKDRPVRARPDVDFTKAINTDVELQKGVEESVIVDPFVTKTEKSKQYTEINRVTHDDLRLALASEDPAAFNIFAKVARGLTKKEFVDYWHTLSANIANSKVGTKFGEQLFHVNPQFAGFTDTALEQLIQFKKYFQKGNGINIDQLPQGFVLISDPKNPQATLLHYDPASTIKGSFAPALVEPKKEAVLSIDVVESALAKLASEHPLKALWQSLQKEEQYSQKDSEIFRKFLPQLMTLEVEKINELVELCVDVENFDYDKLQFIFEHLEQARNSYSDNYDEDHENSLISIDWMLDENRFLSVAGRRSFVTLAKTIADNKGKQASETHPLFTVLEQEEQSSLRARLWMSVEELHLSNDSLNEILRLYDKYGTGGIEKLLKKWDDIVATPGMSDALFLSIAQNSTNYESLLLNDRILDAAKTIGAFGKEQRQWWDKLYEAHVPKEDDFLSVYNSFTAFSSAIAQHGLTFYSIDFKKYFQDNKKSGVLFKGIGNLPATVGRILSILSLCDTSRKWDNKSDRAAQWEVMSEIDLSSEGALRALNFAKGQPRACGFVIPQMDIDPDKELTLNLYDGNYKWDSSTEVTNSKEINKFFYGYLAYQEHRFALDFYKEAKKKVDDAFPGEHFNSTRTKLYSLLLASTTGDNYKFYAQTPEMAMEQWKNIINEIKDVKASLSQVVRQVQEQAVDELYKLGKIPALPVLSRLTTLSMAPFHDISLAGETVGQVKKLFGGKESQLEEEAKKLLECNKRLKSLLYSFGDNIYLGMKFYDDNDYKPVDNKSLFVRHLEVSEKIAETNFAFSGTLDSHSREFQFLMQEHVSTFHITPDDVKQLASAVKFAINNKFSPDTYPEGHEKAGLKVPQLSRQGRSGLLFATDRQGAQISSISYLYPGNYPEEKKRGTEIPGFLKAELREMFVYPESHINKGQIIPVDEVSTIDDAVKVRGYVYPQGHELAGQVVSGSELVKVKQLPPDVSNIEAELREIYVYPETDEKKGERIPENVDVSSIPDAEKMWGYVYPAGHELAGQLLPDIELVKERKDLRAAPIVAELRKMYFYPETHENKGVRIPDGVDVSTIPGAVRAWVHVYPKGHELAGQILSENRLIIEEEPLPEPPVVGALKEVYFYPANYSEVSKRNQPIPSGEELPVGAVLKVAYFYIDSDKKAEQIIEGGAFDVKEVKVNYRYPAEHKNSDKNVDPVIAEFRRSVYPEGHPRAGHFCPFVFSDENRGEENNNDYANVLVNYGINLLRDINNIGKAGTKERLKAKDLQQFIFTLGDKVYELIPAIKNEVALHEGAFNDERQRLNSEIRARKTSLQEELKAKAETIDEEYMTQYSEKMLKLEAEAEEVSERYSHRKLIENIFEANPDYKNALLDFVESRMKAHFPVDYFKNKRATKATPQVELEINTRFKEDKEARELVQKIQTSYSKEDAEKQVKLIMQLHAAGGDLTPVARLDLFKLLQQPKLTEASLDEYLALLDAINNRGSSSFIYFLQVADRFPHQPIANLTEKATYFLTKALPQIREIKTNDIGEVELANLAVDVVLAANPNELQQEFDIKPLLVDALTRLKSALEGTDLSKIEEAINNLAIYRPDLKEILDLRQHLEWLQKKETEPYVITPEQRIIKEKPAKTIISSVATELAKAAGKTVFNGAKRFGKWLWGSSKETVTPRENIPPKQESPTTEAKETGTRTDGEDDQDVTIIPAQMGVKDIVKEPNRELFKNVSNVLDTLISSSKSYTFALAETFGLIKELINSNPSAKSQILAQCRHYLSFNTTDGSQIIAAFNNIHLLKTEFEALNDQNLVISLCEHFGAVAKKPELGALKDKNRVKTDYRDLFAILSGQTIKKGEHEYSFTAFPKLDENNPGAKKQILTVVTALLNNNKPCSLRDIEGLISRCADEKTGVLYKQTIEKVFANAPYPSFEQVNSWFDDAVNNIPAENLVSNIVFEYNRWSREPVQREEGVNGFDLKKAREQVKKLKGIHYTENDLKQLDAEVNGDAGVKHLDTAQLIEEIKQIRSDADLQKANRKDPSRLVALTAELLYRTKGLEAVGEGKTRKWGRSFEINTTQYLAIHSMLKAGGHVTSQIGTGEGKSRIMMISLACQYALGNTVDFVTADVSLATRDYLEFQAFFKSFGAETRLIKSDMPPEEYILDGGIHFSDPTNLSLFRNKARSEGKLSLVIEADPKKRALMLDEADKTYFDCANTRFNYSAQANPETRGMEWIYPLLVDFFSQEGNEALFKKDADRCNEAFINFARGKLIDHPEWMARLEFNKDMPRPVVSKNQLEAWQFAALQALHLELGNQFTIIKDVTVQTKHGTQFVNQAQLRSDGRASGAAKFSFGVHQCLHARLNMVRSGLLPRDPLKEKVNQKVYPTPFYIDPETQIVYSSTSKSLLDEYEEGEMLAVTGTAGSVQEKEEARQAYAQKVRNKHGELVETKSMTFLDVPRHRGQQRIDFPVALTNNKTAQQQKILKSIIAAIENDQPILLVCEDDNESAALYKFLEENLTDTQKQKLKRISAETPLEEELAHVKDGAGQPGAITVSTAMLGRGTDIELHGEAIKKGLKVIGTYLPRVRDFWQIIGRAGRFGAEGDSQLILDIEREGERIQKFLGLKSIPLELYTATHDYLELLQARMDVFEQKQRLIKDVVNDFRLELTKEFFDEFKASLAAGYNTDEVLVPWQQFVDKGDKLWNQLLPKIQAQLEKEPINIEQINGDLQNYQVALQSEWTNMKADLQARFEAGKVNKAQPQDKVKVGKLRVELSRLSLPENVIALLTRQVQKTVLQTPIAKTYDPAYVGRAVIYESKWDSFKAFFKNFAAAWRGEGIWFPNFKAWRNGNMSTSQFFFGSWGSPLVSPKAPEAAETSAKTSNAIPRTVVVTEHNEERPSVTEVPFGSSYSKIMEVDGLKPRNDVPGSVSSSANVNDEEDTLDHPSTKEADEETRPQSEGTLQEEINVTNTSTM</sequence>
<dbReference type="STRING" id="449.LHA_0617"/>
<feature type="coiled-coil region" evidence="11">
    <location>
        <begin position="1884"/>
        <end position="1930"/>
    </location>
</feature>
<evidence type="ECO:0000256" key="10">
    <source>
        <dbReference type="ARBA" id="ARBA00023136"/>
    </source>
</evidence>
<dbReference type="Gene3D" id="3.40.50.300">
    <property type="entry name" value="P-loop containing nucleotide triphosphate hydrolases"/>
    <property type="match status" value="2"/>
</dbReference>
<dbReference type="GO" id="GO:0005524">
    <property type="term" value="F:ATP binding"/>
    <property type="evidence" value="ECO:0007669"/>
    <property type="project" value="UniProtKB-KW"/>
</dbReference>
<dbReference type="InterPro" id="IPR001650">
    <property type="entry name" value="Helicase_C-like"/>
</dbReference>
<keyword evidence="9" id="KW-0811">Translocation</keyword>
<dbReference type="GO" id="GO:0016020">
    <property type="term" value="C:membrane"/>
    <property type="evidence" value="ECO:0007669"/>
    <property type="project" value="InterPro"/>
</dbReference>
<dbReference type="PANTHER" id="PTHR30612:SF0">
    <property type="entry name" value="CHLOROPLAST PROTEIN-TRANSPORTING ATPASE"/>
    <property type="match status" value="1"/>
</dbReference>
<evidence type="ECO:0000259" key="13">
    <source>
        <dbReference type="PROSITE" id="PS51194"/>
    </source>
</evidence>
<evidence type="ECO:0000256" key="2">
    <source>
        <dbReference type="ARBA" id="ARBA00022475"/>
    </source>
</evidence>
<evidence type="ECO:0000256" key="11">
    <source>
        <dbReference type="SAM" id="Coils"/>
    </source>
</evidence>
<feature type="compositionally biased region" description="Basic and acidic residues" evidence="12">
    <location>
        <begin position="3504"/>
        <end position="3518"/>
    </location>
</feature>
<evidence type="ECO:0000256" key="12">
    <source>
        <dbReference type="SAM" id="MobiDB-lite"/>
    </source>
</evidence>
<keyword evidence="4" id="KW-0997">Cell inner membrane</keyword>
<keyword evidence="11" id="KW-0175">Coiled coil</keyword>
<keyword evidence="2" id="KW-1003">Cell membrane</keyword>
<dbReference type="PATRIC" id="fig|449.7.peg.2715"/>
<evidence type="ECO:0000313" key="15">
    <source>
        <dbReference type="EMBL" id="CEK09707.1"/>
    </source>
</evidence>
<keyword evidence="8" id="KW-1278">Translocase</keyword>
<dbReference type="PROSITE" id="PS51194">
    <property type="entry name" value="HELICASE_CTER"/>
    <property type="match status" value="1"/>
</dbReference>
<dbReference type="HOGENOM" id="CLU_224737_0_0_6"/>
<dbReference type="InterPro" id="IPR011115">
    <property type="entry name" value="SecA_DEAD"/>
</dbReference>
<accession>A0A0A8URK1</accession>
<feature type="region of interest" description="Disordered" evidence="12">
    <location>
        <begin position="2244"/>
        <end position="2274"/>
    </location>
</feature>
<evidence type="ECO:0000256" key="9">
    <source>
        <dbReference type="ARBA" id="ARBA00023010"/>
    </source>
</evidence>
<evidence type="ECO:0000256" key="7">
    <source>
        <dbReference type="ARBA" id="ARBA00022927"/>
    </source>
</evidence>
<keyword evidence="16" id="KW-1185">Reference proteome</keyword>
<dbReference type="GO" id="GO:0006605">
    <property type="term" value="P:protein targeting"/>
    <property type="evidence" value="ECO:0007669"/>
    <property type="project" value="InterPro"/>
</dbReference>
<feature type="domain" description="Helicase C-terminal" evidence="13">
    <location>
        <begin position="3047"/>
        <end position="3203"/>
    </location>
</feature>
<name>A0A0A8URK1_LEGHA</name>